<dbReference type="REBASE" id="217183">
    <property type="entry name" value="EhaEH1ORF1533P"/>
</dbReference>
<keyword evidence="2" id="KW-1185">Reference proteome</keyword>
<dbReference type="AlphaFoldDB" id="A0A285PRM2"/>
<gene>
    <name evidence="1" type="ORF">EHLA_1535</name>
</gene>
<sequence length="328" mass="37553">MWEDLPSSKKNEYKRLILAFASLTEMFAQKVTDNVEEAAPIINSKFQETAFQRAFNAYAEDIGNTSYDASLEHNGEKYLVGIKTFGISSGDQKVAQFKAKHDEWSDIIDEIKRHANDAEDKATVDSLNEVLYMKLARRIAKIRNARIDSSRANIKGFKAGEDDTHVHSVYHVLMPSSRNEDAKIYVGETSYDKINLENLSILGCTGKKNPTNFFFTDGKHVYKYTSADSQLHMNFDNRNIVCDEWNVKYADDAHAIFGKIADMVYPKSPDLDDNSNILEIEDDVEELEVEDTYCWTIWNKNQETELFSGFNSFLAQDPRWEKISVKSE</sequence>
<evidence type="ECO:0000313" key="2">
    <source>
        <dbReference type="Proteomes" id="UP000217549"/>
    </source>
</evidence>
<dbReference type="KEGG" id="ehl:EHLA_1535"/>
<reference evidence="2" key="1">
    <citation type="submission" date="2017-09" db="EMBL/GenBank/DDBJ databases">
        <authorList>
            <person name="Shetty A S."/>
        </authorList>
    </citation>
    <scope>NUCLEOTIDE SEQUENCE [LARGE SCALE GENOMIC DNA]</scope>
</reference>
<accession>A0A285PRM2</accession>
<dbReference type="Proteomes" id="UP000217549">
    <property type="component" value="Chromosome I"/>
</dbReference>
<proteinExistence type="predicted"/>
<evidence type="ECO:0000313" key="1">
    <source>
        <dbReference type="EMBL" id="SOB72254.1"/>
    </source>
</evidence>
<dbReference type="RefSeq" id="WP_197702349.1">
    <property type="nucleotide sequence ID" value="NZ_LT907978.1"/>
</dbReference>
<dbReference type="EMBL" id="LT907978">
    <property type="protein sequence ID" value="SOB72254.1"/>
    <property type="molecule type" value="Genomic_DNA"/>
</dbReference>
<organism evidence="1 2">
    <name type="scientific">Anaerobutyricum hallii</name>
    <dbReference type="NCBI Taxonomy" id="39488"/>
    <lineage>
        <taxon>Bacteria</taxon>
        <taxon>Bacillati</taxon>
        <taxon>Bacillota</taxon>
        <taxon>Clostridia</taxon>
        <taxon>Lachnospirales</taxon>
        <taxon>Lachnospiraceae</taxon>
        <taxon>Anaerobutyricum</taxon>
    </lineage>
</organism>
<name>A0A285PRM2_9FIRM</name>
<protein>
    <submittedName>
        <fullName evidence="1">Uncharacterized protein</fullName>
    </submittedName>
</protein>